<dbReference type="InterPro" id="IPR050556">
    <property type="entry name" value="Type_II_TA_system_RNase"/>
</dbReference>
<dbReference type="Pfam" id="PF01850">
    <property type="entry name" value="PIN"/>
    <property type="match status" value="1"/>
</dbReference>
<keyword evidence="6 8" id="KW-0460">Magnesium</keyword>
<dbReference type="Gene3D" id="3.40.50.1010">
    <property type="entry name" value="5'-nuclease"/>
    <property type="match status" value="1"/>
</dbReference>
<dbReference type="CDD" id="cd09871">
    <property type="entry name" value="PIN_MtVapC28-VapC30-like"/>
    <property type="match status" value="1"/>
</dbReference>
<evidence type="ECO:0000313" key="11">
    <source>
        <dbReference type="Proteomes" id="UP000010809"/>
    </source>
</evidence>
<keyword evidence="11" id="KW-1185">Reference proteome</keyword>
<dbReference type="PANTHER" id="PTHR33653:SF1">
    <property type="entry name" value="RIBONUCLEASE VAPC2"/>
    <property type="match status" value="1"/>
</dbReference>
<keyword evidence="8" id="KW-0800">Toxin</keyword>
<dbReference type="GO" id="GO:0000287">
    <property type="term" value="F:magnesium ion binding"/>
    <property type="evidence" value="ECO:0007669"/>
    <property type="project" value="UniProtKB-UniRule"/>
</dbReference>
<keyword evidence="3 8" id="KW-0540">Nuclease</keyword>
<feature type="binding site" evidence="8">
    <location>
        <position position="99"/>
    </location>
    <ligand>
        <name>Mg(2+)</name>
        <dbReference type="ChEBI" id="CHEBI:18420"/>
    </ligand>
</feature>
<dbReference type="AlphaFoldDB" id="L0DY11"/>
<keyword evidence="5 8" id="KW-0378">Hydrolase</keyword>
<comment type="cofactor">
    <cofactor evidence="1 8">
        <name>Mg(2+)</name>
        <dbReference type="ChEBI" id="CHEBI:18420"/>
    </cofactor>
</comment>
<comment type="similarity">
    <text evidence="7 8">Belongs to the PINc/VapC protein family.</text>
</comment>
<feature type="binding site" evidence="8">
    <location>
        <position position="4"/>
    </location>
    <ligand>
        <name>Mg(2+)</name>
        <dbReference type="ChEBI" id="CHEBI:18420"/>
    </ligand>
</feature>
<sequence>MVIDTSALVAILQDEPERHAFNEAIEAAESRLLSVANWVETSIVIEVRYGTAGLHLLDRFLDRAAIDCVPVDLRQAKEARRAFSQYGKGRHPAGLNYGDCFAYALARTNGQPLLFKGDDFARTDIAPSIGSAAQ</sequence>
<dbReference type="HOGENOM" id="CLU_144760_0_0_6"/>
<protein>
    <recommendedName>
        <fullName evidence="8">Ribonuclease VapC</fullName>
        <shortName evidence="8">RNase VapC</shortName>
        <ecNumber evidence="8">3.1.-.-</ecNumber>
    </recommendedName>
    <alternativeName>
        <fullName evidence="8">Toxin VapC</fullName>
    </alternativeName>
</protein>
<dbReference type="STRING" id="1255043.TVNIR_2264"/>
<comment type="function">
    <text evidence="8">Toxic component of a toxin-antitoxin (TA) system. An RNase.</text>
</comment>
<dbReference type="EC" id="3.1.-.-" evidence="8"/>
<dbReference type="GO" id="GO:0004540">
    <property type="term" value="F:RNA nuclease activity"/>
    <property type="evidence" value="ECO:0007669"/>
    <property type="project" value="InterPro"/>
</dbReference>
<evidence type="ECO:0000256" key="7">
    <source>
        <dbReference type="ARBA" id="ARBA00038093"/>
    </source>
</evidence>
<evidence type="ECO:0000256" key="1">
    <source>
        <dbReference type="ARBA" id="ARBA00001946"/>
    </source>
</evidence>
<accession>L0DY11</accession>
<dbReference type="Proteomes" id="UP000010809">
    <property type="component" value="Chromosome"/>
</dbReference>
<keyword evidence="4 8" id="KW-0479">Metal-binding</keyword>
<evidence type="ECO:0000256" key="3">
    <source>
        <dbReference type="ARBA" id="ARBA00022722"/>
    </source>
</evidence>
<evidence type="ECO:0000313" key="10">
    <source>
        <dbReference type="EMBL" id="AGA33918.1"/>
    </source>
</evidence>
<dbReference type="InterPro" id="IPR029060">
    <property type="entry name" value="PIN-like_dom_sf"/>
</dbReference>
<dbReference type="EMBL" id="CP003989">
    <property type="protein sequence ID" value="AGA33918.1"/>
    <property type="molecule type" value="Genomic_DNA"/>
</dbReference>
<dbReference type="OrthoDB" id="32625at2"/>
<evidence type="ECO:0000256" key="6">
    <source>
        <dbReference type="ARBA" id="ARBA00022842"/>
    </source>
</evidence>
<evidence type="ECO:0000256" key="2">
    <source>
        <dbReference type="ARBA" id="ARBA00022649"/>
    </source>
</evidence>
<name>L0DY11_THIND</name>
<dbReference type="eggNOG" id="COG3742">
    <property type="taxonomic scope" value="Bacteria"/>
</dbReference>
<dbReference type="GO" id="GO:0016787">
    <property type="term" value="F:hydrolase activity"/>
    <property type="evidence" value="ECO:0007669"/>
    <property type="project" value="UniProtKB-KW"/>
</dbReference>
<dbReference type="InterPro" id="IPR002716">
    <property type="entry name" value="PIN_dom"/>
</dbReference>
<evidence type="ECO:0000256" key="4">
    <source>
        <dbReference type="ARBA" id="ARBA00022723"/>
    </source>
</evidence>
<feature type="domain" description="PIN" evidence="9">
    <location>
        <begin position="1"/>
        <end position="124"/>
    </location>
</feature>
<dbReference type="PATRIC" id="fig|1255043.3.peg.2284"/>
<keyword evidence="2 8" id="KW-1277">Toxin-antitoxin system</keyword>
<gene>
    <name evidence="8" type="primary">vapC</name>
    <name evidence="10" type="ordered locus">TVNIR_2264</name>
</gene>
<evidence type="ECO:0000259" key="9">
    <source>
        <dbReference type="Pfam" id="PF01850"/>
    </source>
</evidence>
<dbReference type="KEGG" id="tni:TVNIR_2264"/>
<dbReference type="HAMAP" id="MF_00265">
    <property type="entry name" value="VapC_Nob1"/>
    <property type="match status" value="1"/>
</dbReference>
<dbReference type="GO" id="GO:0090729">
    <property type="term" value="F:toxin activity"/>
    <property type="evidence" value="ECO:0007669"/>
    <property type="project" value="UniProtKB-KW"/>
</dbReference>
<dbReference type="SUPFAM" id="SSF88723">
    <property type="entry name" value="PIN domain-like"/>
    <property type="match status" value="1"/>
</dbReference>
<evidence type="ECO:0000256" key="8">
    <source>
        <dbReference type="HAMAP-Rule" id="MF_00265"/>
    </source>
</evidence>
<dbReference type="InterPro" id="IPR022907">
    <property type="entry name" value="VapC_family"/>
</dbReference>
<dbReference type="PANTHER" id="PTHR33653">
    <property type="entry name" value="RIBONUCLEASE VAPC2"/>
    <property type="match status" value="1"/>
</dbReference>
<reference evidence="10" key="1">
    <citation type="submission" date="2015-12" db="EMBL/GenBank/DDBJ databases">
        <authorList>
            <person name="Tikhonova T.V."/>
            <person name="Pavlov A.R."/>
            <person name="Beletsky A.V."/>
            <person name="Mardanov A.V."/>
            <person name="Sorokin D.Y."/>
            <person name="Ravin N.V."/>
            <person name="Popov V.O."/>
        </authorList>
    </citation>
    <scope>NUCLEOTIDE SEQUENCE</scope>
    <source>
        <strain evidence="10">DSM 14787</strain>
    </source>
</reference>
<proteinExistence type="inferred from homology"/>
<evidence type="ECO:0000256" key="5">
    <source>
        <dbReference type="ARBA" id="ARBA00022801"/>
    </source>
</evidence>
<dbReference type="RefSeq" id="WP_015259039.1">
    <property type="nucleotide sequence ID" value="NC_019902.2"/>
</dbReference>
<organism evidence="10 11">
    <name type="scientific">Thioalkalivibrio nitratireducens (strain DSM 14787 / UNIQEM 213 / ALEN2)</name>
    <dbReference type="NCBI Taxonomy" id="1255043"/>
    <lineage>
        <taxon>Bacteria</taxon>
        <taxon>Pseudomonadati</taxon>
        <taxon>Pseudomonadota</taxon>
        <taxon>Gammaproteobacteria</taxon>
        <taxon>Chromatiales</taxon>
        <taxon>Ectothiorhodospiraceae</taxon>
        <taxon>Thioalkalivibrio</taxon>
    </lineage>
</organism>